<organism evidence="1">
    <name type="scientific">marine sediment metagenome</name>
    <dbReference type="NCBI Taxonomy" id="412755"/>
    <lineage>
        <taxon>unclassified sequences</taxon>
        <taxon>metagenomes</taxon>
        <taxon>ecological metagenomes</taxon>
    </lineage>
</organism>
<reference evidence="1" key="1">
    <citation type="journal article" date="2014" name="Front. Microbiol.">
        <title>High frequency of phylogenetically diverse reductive dehalogenase-homologous genes in deep subseafloor sedimentary metagenomes.</title>
        <authorList>
            <person name="Kawai M."/>
            <person name="Futagami T."/>
            <person name="Toyoda A."/>
            <person name="Takaki Y."/>
            <person name="Nishi S."/>
            <person name="Hori S."/>
            <person name="Arai W."/>
            <person name="Tsubouchi T."/>
            <person name="Morono Y."/>
            <person name="Uchiyama I."/>
            <person name="Ito T."/>
            <person name="Fujiyama A."/>
            <person name="Inagaki F."/>
            <person name="Takami H."/>
        </authorList>
    </citation>
    <scope>NUCLEOTIDE SEQUENCE</scope>
    <source>
        <strain evidence="1">Expedition CK06-06</strain>
    </source>
</reference>
<evidence type="ECO:0000313" key="1">
    <source>
        <dbReference type="EMBL" id="GAH35206.1"/>
    </source>
</evidence>
<dbReference type="Gene3D" id="2.60.40.10">
    <property type="entry name" value="Immunoglobulins"/>
    <property type="match status" value="1"/>
</dbReference>
<gene>
    <name evidence="1" type="ORF">S03H2_22250</name>
</gene>
<proteinExistence type="predicted"/>
<protein>
    <recommendedName>
        <fullName evidence="2">PKD domain-containing protein</fullName>
    </recommendedName>
</protein>
<evidence type="ECO:0008006" key="2">
    <source>
        <dbReference type="Google" id="ProtNLM"/>
    </source>
</evidence>
<accession>X1EP91</accession>
<dbReference type="InterPro" id="IPR013783">
    <property type="entry name" value="Ig-like_fold"/>
</dbReference>
<dbReference type="AlphaFoldDB" id="X1EP91"/>
<comment type="caution">
    <text evidence="1">The sequence shown here is derived from an EMBL/GenBank/DDBJ whole genome shotgun (WGS) entry which is preliminary data.</text>
</comment>
<feature type="non-terminal residue" evidence="1">
    <location>
        <position position="1"/>
    </location>
</feature>
<name>X1EP91_9ZZZZ</name>
<dbReference type="EMBL" id="BARU01011950">
    <property type="protein sequence ID" value="GAH35206.1"/>
    <property type="molecule type" value="Genomic_DNA"/>
</dbReference>
<sequence>FENQRPNKPSRPLGEINGNIGKEYNYTSSTTDPDGDDIFYLFDWGNDITSFILGPYESGEECIASGIWFEKGNYEIKAKAIDEHGAESEWSDSLSVSMPKSKLFNNFDTWITRLIQRFPFLEFLLKS</sequence>